<evidence type="ECO:0000313" key="6">
    <source>
        <dbReference type="EMBL" id="VDO54057.1"/>
    </source>
</evidence>
<dbReference type="GO" id="GO:0032224">
    <property type="term" value="P:positive regulation of synaptic transmission, cholinergic"/>
    <property type="evidence" value="ECO:0007669"/>
    <property type="project" value="TreeGrafter"/>
</dbReference>
<evidence type="ECO:0000256" key="4">
    <source>
        <dbReference type="ARBA" id="ARBA00023136"/>
    </source>
</evidence>
<evidence type="ECO:0000259" key="5">
    <source>
        <dbReference type="Pfam" id="PF00520"/>
    </source>
</evidence>
<comment type="subcellular location">
    <subcellularLocation>
        <location evidence="1">Membrane</location>
        <topology evidence="1">Multi-pass membrane protein</topology>
    </subcellularLocation>
</comment>
<dbReference type="SUPFAM" id="SSF81324">
    <property type="entry name" value="Voltage-gated potassium channels"/>
    <property type="match status" value="1"/>
</dbReference>
<dbReference type="InterPro" id="IPR005821">
    <property type="entry name" value="Ion_trans_dom"/>
</dbReference>
<dbReference type="Gene3D" id="1.20.120.350">
    <property type="entry name" value="Voltage-gated potassium channels. Chain C"/>
    <property type="match status" value="1"/>
</dbReference>
<accession>A0A183LEC0</accession>
<dbReference type="Proteomes" id="UP000277204">
    <property type="component" value="Unassembled WGS sequence"/>
</dbReference>
<feature type="domain" description="Ion transport" evidence="5">
    <location>
        <begin position="256"/>
        <end position="307"/>
    </location>
</feature>
<feature type="domain" description="Ion transport" evidence="5">
    <location>
        <begin position="11"/>
        <end position="151"/>
    </location>
</feature>
<dbReference type="GO" id="GO:0005261">
    <property type="term" value="F:monoatomic cation channel activity"/>
    <property type="evidence" value="ECO:0007669"/>
    <property type="project" value="InterPro"/>
</dbReference>
<dbReference type="InterPro" id="IPR027359">
    <property type="entry name" value="Volt_channel_dom_sf"/>
</dbReference>
<keyword evidence="3" id="KW-1133">Transmembrane helix</keyword>
<dbReference type="AlphaFoldDB" id="A0A183LEC0"/>
<sequence length="349" mass="40317">MLRVDVIGPGSAGHLLMVLRCLRPLRIFCLVPQMRRVVYELVRGFREILMVSVLLVVFMFIFAVYGVHLFGGRLAICNDRNIMSKEKCVGRFMRELASTKLKSVKGESIKILVPRVWANPRNFNFDNIGNAILALFEVLSLEGWVEIRDVIKERIGPGTALLTVDQRRWLDLKGRIRLTQPLQIPPRPKLHQEPGLTRNIVSPKSNNLEKKSLKFRCFIYDITQHILFKRASATLFNELGTERSSWVKPRYQIQVSLGIIFTLFFCIECLLKIIALKFGGYWQSKRNRFDMLVAVLGVTWIILHFILRPIPVSVNSFYNDLFIYLNNINIGAPNTYVQHNNNEVNNSYH</sequence>
<dbReference type="Pfam" id="PF00520">
    <property type="entry name" value="Ion_trans"/>
    <property type="match status" value="2"/>
</dbReference>
<reference evidence="6 7" key="1">
    <citation type="submission" date="2018-11" db="EMBL/GenBank/DDBJ databases">
        <authorList>
            <consortium name="Pathogen Informatics"/>
        </authorList>
    </citation>
    <scope>NUCLEOTIDE SEQUENCE [LARGE SCALE GENOMIC DNA]</scope>
    <source>
        <strain evidence="6 7">Zambia</strain>
    </source>
</reference>
<evidence type="ECO:0000256" key="2">
    <source>
        <dbReference type="ARBA" id="ARBA00022692"/>
    </source>
</evidence>
<dbReference type="STRING" id="48269.A0A183LEC0"/>
<dbReference type="GO" id="GO:0005886">
    <property type="term" value="C:plasma membrane"/>
    <property type="evidence" value="ECO:0007669"/>
    <property type="project" value="TreeGrafter"/>
</dbReference>
<evidence type="ECO:0000256" key="1">
    <source>
        <dbReference type="ARBA" id="ARBA00004141"/>
    </source>
</evidence>
<name>A0A183LEC0_9TREM</name>
<dbReference type="GO" id="GO:0032230">
    <property type="term" value="P:positive regulation of synaptic transmission, GABAergic"/>
    <property type="evidence" value="ECO:0007669"/>
    <property type="project" value="TreeGrafter"/>
</dbReference>
<dbReference type="PANTHER" id="PTHR46141:SF1">
    <property type="entry name" value="SODIUM LEAK CHANNEL NALCN"/>
    <property type="match status" value="1"/>
</dbReference>
<keyword evidence="4" id="KW-0472">Membrane</keyword>
<keyword evidence="7" id="KW-1185">Reference proteome</keyword>
<protein>
    <recommendedName>
        <fullName evidence="5">Ion transport domain-containing protein</fullName>
    </recommendedName>
</protein>
<gene>
    <name evidence="6" type="ORF">SMRZ_LOCUS2145</name>
</gene>
<proteinExistence type="predicted"/>
<dbReference type="Gene3D" id="1.10.287.70">
    <property type="match status" value="1"/>
</dbReference>
<organism evidence="6 7">
    <name type="scientific">Schistosoma margrebowiei</name>
    <dbReference type="NCBI Taxonomy" id="48269"/>
    <lineage>
        <taxon>Eukaryota</taxon>
        <taxon>Metazoa</taxon>
        <taxon>Spiralia</taxon>
        <taxon>Lophotrochozoa</taxon>
        <taxon>Platyhelminthes</taxon>
        <taxon>Trematoda</taxon>
        <taxon>Digenea</taxon>
        <taxon>Strigeidida</taxon>
        <taxon>Schistosomatoidea</taxon>
        <taxon>Schistosomatidae</taxon>
        <taxon>Schistosoma</taxon>
    </lineage>
</organism>
<keyword evidence="2" id="KW-0812">Transmembrane</keyword>
<dbReference type="PANTHER" id="PTHR46141">
    <property type="entry name" value="SODIUM LEAK CHANNEL NON-SELECTIVE PROTEIN"/>
    <property type="match status" value="1"/>
</dbReference>
<dbReference type="EMBL" id="UZAI01000532">
    <property type="protein sequence ID" value="VDO54057.1"/>
    <property type="molecule type" value="Genomic_DNA"/>
</dbReference>
<evidence type="ECO:0000256" key="3">
    <source>
        <dbReference type="ARBA" id="ARBA00022989"/>
    </source>
</evidence>
<dbReference type="InterPro" id="IPR028823">
    <property type="entry name" value="NALCN"/>
</dbReference>
<evidence type="ECO:0000313" key="7">
    <source>
        <dbReference type="Proteomes" id="UP000277204"/>
    </source>
</evidence>